<comment type="caution">
    <text evidence="2">The sequence shown here is derived from an EMBL/GenBank/DDBJ whole genome shotgun (WGS) entry which is preliminary data.</text>
</comment>
<keyword evidence="3" id="KW-1185">Reference proteome</keyword>
<sequence>MNWCLLIPLLVGLISALLGYLLGKLLSGNNDELLALKKQVAKLETDLNACKKSKIKLETDLKSAKESTSKEQNLQTGGKPLGNVSSSFTSAVGTVATIPFKADAAKAALGKKVKQDDLKIVEGIGPKIEGLFHNFGIKTWKALGETSIEKCQEVLNSGGDRYKIHKPGTWPRQARLAYQGRWEELVKWQDELDGGKA</sequence>
<evidence type="ECO:0000313" key="3">
    <source>
        <dbReference type="Proteomes" id="UP000323136"/>
    </source>
</evidence>
<evidence type="ECO:0000256" key="1">
    <source>
        <dbReference type="SAM" id="Coils"/>
    </source>
</evidence>
<dbReference type="EMBL" id="VNIA01000001">
    <property type="protein sequence ID" value="TYP99817.1"/>
    <property type="molecule type" value="Genomic_DNA"/>
</dbReference>
<dbReference type="Proteomes" id="UP000323136">
    <property type="component" value="Unassembled WGS sequence"/>
</dbReference>
<reference evidence="2 3" key="1">
    <citation type="submission" date="2019-07" db="EMBL/GenBank/DDBJ databases">
        <title>Genomic Encyclopedia of Type Strains, Phase IV (KMG-IV): sequencing the most valuable type-strain genomes for metagenomic binning, comparative biology and taxonomic classification.</title>
        <authorList>
            <person name="Goeker M."/>
        </authorList>
    </citation>
    <scope>NUCLEOTIDE SEQUENCE [LARGE SCALE GENOMIC DNA]</scope>
    <source>
        <strain evidence="2 3">DSM 18961</strain>
    </source>
</reference>
<gene>
    <name evidence="2" type="ORF">C7447_101422</name>
</gene>
<dbReference type="OrthoDB" id="1493222at2"/>
<accession>A0A5S5DV62</accession>
<evidence type="ECO:0000313" key="2">
    <source>
        <dbReference type="EMBL" id="TYP99817.1"/>
    </source>
</evidence>
<dbReference type="RefSeq" id="WP_148868521.1">
    <property type="nucleotide sequence ID" value="NZ_VNIA01000001.1"/>
</dbReference>
<protein>
    <submittedName>
        <fullName evidence="2">Uncharacterized protein</fullName>
    </submittedName>
</protein>
<feature type="coiled-coil region" evidence="1">
    <location>
        <begin position="26"/>
        <end position="53"/>
    </location>
</feature>
<name>A0A5S5DV62_9FLAO</name>
<dbReference type="AlphaFoldDB" id="A0A5S5DV62"/>
<keyword evidence="1" id="KW-0175">Coiled coil</keyword>
<organism evidence="2 3">
    <name type="scientific">Tenacibaculum adriaticum</name>
    <dbReference type="NCBI Taxonomy" id="413713"/>
    <lineage>
        <taxon>Bacteria</taxon>
        <taxon>Pseudomonadati</taxon>
        <taxon>Bacteroidota</taxon>
        <taxon>Flavobacteriia</taxon>
        <taxon>Flavobacteriales</taxon>
        <taxon>Flavobacteriaceae</taxon>
        <taxon>Tenacibaculum</taxon>
    </lineage>
</organism>
<proteinExistence type="predicted"/>